<dbReference type="EMBL" id="CP064981">
    <property type="protein sequence ID" value="QQR92381.1"/>
    <property type="molecule type" value="Genomic_DNA"/>
</dbReference>
<dbReference type="Proteomes" id="UP000596004">
    <property type="component" value="Chromosome"/>
</dbReference>
<accession>A0A7T9DJG8</accession>
<evidence type="ECO:0000313" key="1">
    <source>
        <dbReference type="EMBL" id="QQR92381.1"/>
    </source>
</evidence>
<protein>
    <submittedName>
        <fullName evidence="1">Uncharacterized protein</fullName>
    </submittedName>
</protein>
<dbReference type="AlphaFoldDB" id="A0A7T9DJG8"/>
<reference evidence="1" key="1">
    <citation type="submission" date="2020-11" db="EMBL/GenBank/DDBJ databases">
        <title>Connecting structure to function with the recovery of over 1000 high-quality activated sludge metagenome-assembled genomes encoding full-length rRNA genes using long-read sequencing.</title>
        <authorList>
            <person name="Singleton C.M."/>
            <person name="Petriglieri F."/>
            <person name="Kristensen J.M."/>
            <person name="Kirkegaard R.H."/>
            <person name="Michaelsen T.Y."/>
            <person name="Andersen M.H."/>
            <person name="Karst S.M."/>
            <person name="Dueholm M.S."/>
            <person name="Nielsen P.H."/>
            <person name="Albertsen M."/>
        </authorList>
    </citation>
    <scope>NUCLEOTIDE SEQUENCE</scope>
    <source>
        <strain evidence="1">Fred_18-Q3-R57-64_BAT3C.431</strain>
    </source>
</reference>
<sequence>MGIAIRPSTRRMRKATRRFVEWQNASALAAAPIAPTRKMQRVKQRQVMLQGKAATTQAAVATVLARRAAAKARRPALLRWTPLLNRRERKLNIRVASLQAQERAEGNVFRSLEAAKKAALTADAKQREEAYKRADARLAPKLTTLKKRYTQRIANIQRLYGGSMYASLNPRQQAKLAGWFTDAMRKINGISNGTTLIMAHALLADSQEYLRNRDYRRAARMLYRITQL</sequence>
<organism evidence="1">
    <name type="scientific">Candidatus Iainarchaeum sp</name>
    <dbReference type="NCBI Taxonomy" id="3101447"/>
    <lineage>
        <taxon>Archaea</taxon>
        <taxon>Candidatus Iainarchaeota</taxon>
        <taxon>Candidatus Iainarchaeia</taxon>
        <taxon>Candidatus Iainarchaeales</taxon>
        <taxon>Candidatus Iainarchaeaceae</taxon>
        <taxon>Candidatus Iainarchaeum</taxon>
    </lineage>
</organism>
<name>A0A7T9DJG8_9ARCH</name>
<proteinExistence type="predicted"/>
<gene>
    <name evidence="1" type="ORF">IPJ89_04460</name>
</gene>